<dbReference type="GO" id="GO:0005886">
    <property type="term" value="C:plasma membrane"/>
    <property type="evidence" value="ECO:0007669"/>
    <property type="project" value="InterPro"/>
</dbReference>
<evidence type="ECO:0000256" key="1">
    <source>
        <dbReference type="ARBA" id="ARBA00017378"/>
    </source>
</evidence>
<feature type="domain" description="RCK N-terminal" evidence="7">
    <location>
        <begin position="1"/>
        <end position="117"/>
    </location>
</feature>
<dbReference type="RefSeq" id="WP_176229521.1">
    <property type="nucleotide sequence ID" value="NZ_BLRY01000006.1"/>
</dbReference>
<evidence type="ECO:0000256" key="4">
    <source>
        <dbReference type="ARBA" id="ARBA00022958"/>
    </source>
</evidence>
<dbReference type="PANTHER" id="PTHR43833">
    <property type="entry name" value="POTASSIUM CHANNEL PROTEIN 2-RELATED-RELATED"/>
    <property type="match status" value="1"/>
</dbReference>
<evidence type="ECO:0000256" key="5">
    <source>
        <dbReference type="ARBA" id="ARBA00023027"/>
    </source>
</evidence>
<evidence type="ECO:0000313" key="10">
    <source>
        <dbReference type="EMBL" id="GFP34818.1"/>
    </source>
</evidence>
<evidence type="ECO:0000259" key="8">
    <source>
        <dbReference type="PROSITE" id="PS51202"/>
    </source>
</evidence>
<keyword evidence="5" id="KW-0520">NAD</keyword>
<organism evidence="10 11">
    <name type="scientific">Candidatus Hakubella thermalkaliphila</name>
    <dbReference type="NCBI Taxonomy" id="2754717"/>
    <lineage>
        <taxon>Bacteria</taxon>
        <taxon>Bacillati</taxon>
        <taxon>Actinomycetota</taxon>
        <taxon>Actinomycetota incertae sedis</taxon>
        <taxon>Candidatus Hakubellales</taxon>
        <taxon>Candidatus Hakubellaceae</taxon>
        <taxon>Candidatus Hakubella</taxon>
    </lineage>
</organism>
<evidence type="ECO:0000313" key="12">
    <source>
        <dbReference type="Proteomes" id="UP000591948"/>
    </source>
</evidence>
<reference evidence="11 12" key="1">
    <citation type="journal article" date="2020" name="Front. Microbiol.">
        <title>Single-cell genomics of novel Actinobacteria with the Wood-Ljungdahl pathway discovered in a serpentinizing system.</title>
        <authorList>
            <person name="Merino N."/>
            <person name="Kawai M."/>
            <person name="Boyd E.S."/>
            <person name="Colman D.R."/>
            <person name="McGlynn S.E."/>
            <person name="Nealson K.H."/>
            <person name="Kurokawa K."/>
            <person name="Hongoh Y."/>
        </authorList>
    </citation>
    <scope>NUCLEOTIDE SEQUENCE [LARGE SCALE GENOMIC DNA]</scope>
    <source>
        <strain evidence="9 12">S33</strain>
        <strain evidence="10 11">S43</strain>
    </source>
</reference>
<keyword evidence="6" id="KW-0406">Ion transport</keyword>
<dbReference type="PRINTS" id="PR00335">
    <property type="entry name" value="KUPTAKETRKA"/>
</dbReference>
<gene>
    <name evidence="9" type="ORF">HKBW3S33_00242</name>
    <name evidence="10" type="ORF">HKBW3S43_00610</name>
</gene>
<dbReference type="Gene3D" id="3.30.70.1450">
    <property type="entry name" value="Regulator of K+ conductance, C-terminal domain"/>
    <property type="match status" value="1"/>
</dbReference>
<dbReference type="InterPro" id="IPR003148">
    <property type="entry name" value="RCK_N"/>
</dbReference>
<dbReference type="EMBL" id="BLSB01000026">
    <property type="protein sequence ID" value="GFP34818.1"/>
    <property type="molecule type" value="Genomic_DNA"/>
</dbReference>
<evidence type="ECO:0000256" key="6">
    <source>
        <dbReference type="ARBA" id="ARBA00023065"/>
    </source>
</evidence>
<keyword evidence="2" id="KW-0813">Transport</keyword>
<dbReference type="InterPro" id="IPR006037">
    <property type="entry name" value="RCK_C"/>
</dbReference>
<dbReference type="SUPFAM" id="SSF51735">
    <property type="entry name" value="NAD(P)-binding Rossmann-fold domains"/>
    <property type="match status" value="1"/>
</dbReference>
<evidence type="ECO:0000313" key="9">
    <source>
        <dbReference type="EMBL" id="GFP26828.1"/>
    </source>
</evidence>
<dbReference type="PANTHER" id="PTHR43833:SF5">
    <property type="entry name" value="TRK SYSTEM POTASSIUM UPTAKE PROTEIN TRKA"/>
    <property type="match status" value="1"/>
</dbReference>
<dbReference type="InterPro" id="IPR036291">
    <property type="entry name" value="NAD(P)-bd_dom_sf"/>
</dbReference>
<evidence type="ECO:0000259" key="7">
    <source>
        <dbReference type="PROSITE" id="PS51201"/>
    </source>
</evidence>
<dbReference type="InterPro" id="IPR036721">
    <property type="entry name" value="RCK_C_sf"/>
</dbReference>
<dbReference type="Pfam" id="PF02080">
    <property type="entry name" value="TrkA_C"/>
    <property type="match status" value="1"/>
</dbReference>
<dbReference type="InterPro" id="IPR050721">
    <property type="entry name" value="Trk_Ktr_HKT_K-transport"/>
</dbReference>
<dbReference type="Proteomes" id="UP000576480">
    <property type="component" value="Unassembled WGS sequence"/>
</dbReference>
<evidence type="ECO:0000256" key="2">
    <source>
        <dbReference type="ARBA" id="ARBA00022448"/>
    </source>
</evidence>
<sequence length="220" mass="23746">MYVVVVGCGRVGSQLATLLASEGHDVAVVDESTDSFKRLGATFNGLVVQGMGYDEDILRQAGIEQADALAAVTNYDNANLVTADVATRIFNVPKVVVRLDNPEHEKSYQKMGVDYVCGTKMVATAILNHLHKGTFRHHVAFPSADIAVVEFMVGELVEGKTVKEMEIPATLRIASIVRNDTYIIPDGSTPLHKGDLVVAAARKGAFSQIKSFLTTQEAKK</sequence>
<dbReference type="AlphaFoldDB" id="A0A6V8PR39"/>
<keyword evidence="3" id="KW-0633">Potassium transport</keyword>
<dbReference type="GO" id="GO:0015079">
    <property type="term" value="F:potassium ion transmembrane transporter activity"/>
    <property type="evidence" value="ECO:0007669"/>
    <property type="project" value="InterPro"/>
</dbReference>
<keyword evidence="12" id="KW-1185">Reference proteome</keyword>
<dbReference type="Pfam" id="PF02254">
    <property type="entry name" value="TrkA_N"/>
    <property type="match status" value="1"/>
</dbReference>
<dbReference type="EMBL" id="BLRY01000006">
    <property type="protein sequence ID" value="GFP26828.1"/>
    <property type="molecule type" value="Genomic_DNA"/>
</dbReference>
<dbReference type="Gene3D" id="3.40.50.720">
    <property type="entry name" value="NAD(P)-binding Rossmann-like Domain"/>
    <property type="match status" value="1"/>
</dbReference>
<dbReference type="Proteomes" id="UP000591948">
    <property type="component" value="Unassembled WGS sequence"/>
</dbReference>
<comment type="caution">
    <text evidence="10">The sequence shown here is derived from an EMBL/GenBank/DDBJ whole genome shotgun (WGS) entry which is preliminary data.</text>
</comment>
<feature type="domain" description="RCK C-terminal" evidence="8">
    <location>
        <begin position="136"/>
        <end position="215"/>
    </location>
</feature>
<protein>
    <recommendedName>
        <fullName evidence="1">Trk system potassium uptake protein TrkA</fullName>
    </recommendedName>
</protein>
<dbReference type="PROSITE" id="PS51201">
    <property type="entry name" value="RCK_N"/>
    <property type="match status" value="1"/>
</dbReference>
<evidence type="ECO:0000256" key="3">
    <source>
        <dbReference type="ARBA" id="ARBA00022538"/>
    </source>
</evidence>
<evidence type="ECO:0000313" key="11">
    <source>
        <dbReference type="Proteomes" id="UP000576480"/>
    </source>
</evidence>
<dbReference type="InterPro" id="IPR006036">
    <property type="entry name" value="K_uptake_TrkA"/>
</dbReference>
<dbReference type="SUPFAM" id="SSF116726">
    <property type="entry name" value="TrkA C-terminal domain-like"/>
    <property type="match status" value="1"/>
</dbReference>
<dbReference type="PROSITE" id="PS51202">
    <property type="entry name" value="RCK_C"/>
    <property type="match status" value="1"/>
</dbReference>
<proteinExistence type="predicted"/>
<keyword evidence="4" id="KW-0630">Potassium</keyword>
<accession>A0A6V8PR39</accession>
<name>A0A6V8PR39_9ACTN</name>